<evidence type="ECO:0000313" key="2">
    <source>
        <dbReference type="EMBL" id="JAU50273.1"/>
    </source>
</evidence>
<evidence type="ECO:0000256" key="1">
    <source>
        <dbReference type="SAM" id="MobiDB-lite"/>
    </source>
</evidence>
<protein>
    <submittedName>
        <fullName evidence="2">Uncharacterized protein</fullName>
    </submittedName>
</protein>
<organism evidence="2">
    <name type="scientific">Noccaea caerulescens</name>
    <name type="common">Alpine penny-cress</name>
    <name type="synonym">Thlaspi caerulescens</name>
    <dbReference type="NCBI Taxonomy" id="107243"/>
    <lineage>
        <taxon>Eukaryota</taxon>
        <taxon>Viridiplantae</taxon>
        <taxon>Streptophyta</taxon>
        <taxon>Embryophyta</taxon>
        <taxon>Tracheophyta</taxon>
        <taxon>Spermatophyta</taxon>
        <taxon>Magnoliopsida</taxon>
        <taxon>eudicotyledons</taxon>
        <taxon>Gunneridae</taxon>
        <taxon>Pentapetalae</taxon>
        <taxon>rosids</taxon>
        <taxon>malvids</taxon>
        <taxon>Brassicales</taxon>
        <taxon>Brassicaceae</taxon>
        <taxon>Coluteocarpeae</taxon>
        <taxon>Noccaea</taxon>
    </lineage>
</organism>
<evidence type="ECO:0000313" key="3">
    <source>
        <dbReference type="EMBL" id="JAU73554.1"/>
    </source>
</evidence>
<reference evidence="2" key="1">
    <citation type="submission" date="2016-07" db="EMBL/GenBank/DDBJ databases">
        <title>De novo transcriptome assembly of four accessions of the metal hyperaccumulator plant Noccaea caerulescens.</title>
        <authorList>
            <person name="Blande D."/>
            <person name="Halimaa P."/>
            <person name="Tervahauta A.I."/>
            <person name="Aarts M.G."/>
            <person name="Karenlampi S.O."/>
        </authorList>
    </citation>
    <scope>NUCLEOTIDE SEQUENCE</scope>
</reference>
<dbReference type="PANTHER" id="PTHR33386">
    <property type="entry name" value="OS02G0740600 PROTEIN"/>
    <property type="match status" value="1"/>
</dbReference>
<feature type="compositionally biased region" description="Gly residues" evidence="1">
    <location>
        <begin position="21"/>
        <end position="36"/>
    </location>
</feature>
<dbReference type="PANTHER" id="PTHR33386:SF20">
    <property type="entry name" value="CDP-DIACYLGLYCEROL-GLYCEROL-3-PHOSPHATE 3-PHOSPHATIDYLTRANSFERASE"/>
    <property type="match status" value="1"/>
</dbReference>
<proteinExistence type="predicted"/>
<sequence>MNGGASWADQWDNSGDSAKGGRIGGGAVVRSGGGGAAPNSNTAKYKEKLGQGLDKTKTVASSGFKKLKTGSAMGFRWVKDKYQKATNKN</sequence>
<name>A0A1J3G1Z3_NOCCA</name>
<accession>A0A1J3G1Z3</accession>
<dbReference type="EMBL" id="GEVL01003787">
    <property type="protein sequence ID" value="JAU73554.1"/>
    <property type="molecule type" value="Transcribed_RNA"/>
</dbReference>
<feature type="region of interest" description="Disordered" evidence="1">
    <location>
        <begin position="1"/>
        <end position="42"/>
    </location>
</feature>
<dbReference type="EMBL" id="GEVK01002559">
    <property type="protein sequence ID" value="JAU50273.1"/>
    <property type="molecule type" value="Transcribed_RNA"/>
</dbReference>
<gene>
    <name evidence="2" type="ORF">LC_TR17966_c0_g1_i1_g.60943</name>
    <name evidence="3" type="ORF">LE_TR13492_c0_g1_i1_g.43464</name>
</gene>
<dbReference type="AlphaFoldDB" id="A0A1J3G1Z3"/>